<proteinExistence type="predicted"/>
<reference evidence="2" key="1">
    <citation type="submission" date="2022-05" db="EMBL/GenBank/DDBJ databases">
        <title>Complete genome sequence of toluene-degrading Gulosibacter sediminis strain ACHW.36C.</title>
        <authorList>
            <person name="Wai A.C."/>
            <person name="Lai G.K."/>
            <person name="Griffin S.D."/>
            <person name="Leung F.C."/>
        </authorList>
    </citation>
    <scope>NUCLEOTIDE SEQUENCE [LARGE SCALE GENOMIC DNA]</scope>
    <source>
        <strain evidence="2">ACHW.36C</strain>
    </source>
</reference>
<gene>
    <name evidence="2" type="ORF">M3M28_07815</name>
</gene>
<name>A0ABY4MUC6_9MICO</name>
<keyword evidence="1" id="KW-0472">Membrane</keyword>
<keyword evidence="1" id="KW-1133">Transmembrane helix</keyword>
<evidence type="ECO:0000313" key="2">
    <source>
        <dbReference type="EMBL" id="UQN13974.1"/>
    </source>
</evidence>
<feature type="transmembrane region" description="Helical" evidence="1">
    <location>
        <begin position="29"/>
        <end position="54"/>
    </location>
</feature>
<organism evidence="2">
    <name type="scientific">Gulosibacter sediminis</name>
    <dbReference type="NCBI Taxonomy" id="1729695"/>
    <lineage>
        <taxon>Bacteria</taxon>
        <taxon>Bacillati</taxon>
        <taxon>Actinomycetota</taxon>
        <taxon>Actinomycetes</taxon>
        <taxon>Micrococcales</taxon>
        <taxon>Microbacteriaceae</taxon>
        <taxon>Gulosibacter</taxon>
    </lineage>
</organism>
<accession>A0ABY4MUC6</accession>
<evidence type="ECO:0000256" key="1">
    <source>
        <dbReference type="SAM" id="Phobius"/>
    </source>
</evidence>
<sequence length="83" mass="8756">MRAASALGVAGVFLNLIVPGQVFEIVLNLAGLGMVAVWSSITVFLVLVIVLMVICGYRVRGRIDPTALASTIGIADEVKVEEK</sequence>
<keyword evidence="1" id="KW-0812">Transmembrane</keyword>
<dbReference type="EMBL" id="CP097160">
    <property type="protein sequence ID" value="UQN13974.1"/>
    <property type="molecule type" value="Genomic_DNA"/>
</dbReference>
<protein>
    <submittedName>
        <fullName evidence="2">Uncharacterized protein</fullName>
    </submittedName>
</protein>